<dbReference type="InParanoid" id="Q0EXG3"/>
<keyword evidence="2" id="KW-1185">Reference proteome</keyword>
<name>Q0EXG3_9PROT</name>
<dbReference type="STRING" id="314344.AL013_09825"/>
<dbReference type="EMBL" id="AATS01000014">
    <property type="protein sequence ID" value="EAU53953.1"/>
    <property type="molecule type" value="Genomic_DNA"/>
</dbReference>
<dbReference type="Proteomes" id="UP000005297">
    <property type="component" value="Unassembled WGS sequence"/>
</dbReference>
<dbReference type="AlphaFoldDB" id="Q0EXG3"/>
<sequence>MIVEQLDFPAYKTVSRQIKGGIGMGDKEKKPKYQKGLLEKAVVESVQITRYAVKGKHENKHKVVLSTDGEIAFVEKGVTNWKLDLTAKKAITLSRTDTPHVAVKARWYTTQEALEKGIEVVYGGSANTFGSLGALLVPDGFNIPTVMATAENVKHYDLQLIASGEDFAISTDQFQIAMMKYDYSGDYKKDFLMQKYGGGGVFVETHNFPHIHIPLNEECGGYIVIGKQVTAGLFNFTAFQIPYGFALYTPSYTIHGDGTLVGEYGFTVADSAMAHADTVLIYNKERLSMARNVVPNWKA</sequence>
<evidence type="ECO:0000313" key="1">
    <source>
        <dbReference type="EMBL" id="EAU53953.1"/>
    </source>
</evidence>
<organism evidence="1 2">
    <name type="scientific">Mariprofundus ferrooxydans PV-1</name>
    <dbReference type="NCBI Taxonomy" id="314345"/>
    <lineage>
        <taxon>Bacteria</taxon>
        <taxon>Pseudomonadati</taxon>
        <taxon>Pseudomonadota</taxon>
        <taxon>Candidatius Mariprofundia</taxon>
        <taxon>Mariprofundales</taxon>
        <taxon>Mariprofundaceae</taxon>
        <taxon>Mariprofundus</taxon>
    </lineage>
</organism>
<accession>Q0EXG3</accession>
<gene>
    <name evidence="1" type="ORF">SPV1_13182</name>
</gene>
<proteinExistence type="predicted"/>
<reference evidence="1 2" key="1">
    <citation type="submission" date="2006-09" db="EMBL/GenBank/DDBJ databases">
        <authorList>
            <person name="Emerson D."/>
            <person name="Ferriera S."/>
            <person name="Johnson J."/>
            <person name="Kravitz S."/>
            <person name="Halpern A."/>
            <person name="Remington K."/>
            <person name="Beeson K."/>
            <person name="Tran B."/>
            <person name="Rogers Y.-H."/>
            <person name="Friedman R."/>
            <person name="Venter J.C."/>
        </authorList>
    </citation>
    <scope>NUCLEOTIDE SEQUENCE [LARGE SCALE GENOMIC DNA]</scope>
    <source>
        <strain evidence="1 2">PV-1</strain>
    </source>
</reference>
<dbReference type="eggNOG" id="ENOG502ZA4H">
    <property type="taxonomic scope" value="Bacteria"/>
</dbReference>
<dbReference type="HOGENOM" id="CLU_1000526_0_0_0"/>
<protein>
    <submittedName>
        <fullName evidence="1">Uncharacterized protein</fullName>
    </submittedName>
</protein>
<evidence type="ECO:0000313" key="2">
    <source>
        <dbReference type="Proteomes" id="UP000005297"/>
    </source>
</evidence>
<comment type="caution">
    <text evidence="1">The sequence shown here is derived from an EMBL/GenBank/DDBJ whole genome shotgun (WGS) entry which is preliminary data.</text>
</comment>